<evidence type="ECO:0000313" key="4">
    <source>
        <dbReference type="Proteomes" id="UP000583929"/>
    </source>
</evidence>
<dbReference type="EMBL" id="JAATIP010000124">
    <property type="protein sequence ID" value="KAF4369684.1"/>
    <property type="molecule type" value="Genomic_DNA"/>
</dbReference>
<name>A0A7J6ELZ1_CANSA</name>
<organism evidence="1 4">
    <name type="scientific">Cannabis sativa</name>
    <name type="common">Hemp</name>
    <name type="synonym">Marijuana</name>
    <dbReference type="NCBI Taxonomy" id="3483"/>
    <lineage>
        <taxon>Eukaryota</taxon>
        <taxon>Viridiplantae</taxon>
        <taxon>Streptophyta</taxon>
        <taxon>Embryophyta</taxon>
        <taxon>Tracheophyta</taxon>
        <taxon>Spermatophyta</taxon>
        <taxon>Magnoliopsida</taxon>
        <taxon>eudicotyledons</taxon>
        <taxon>Gunneridae</taxon>
        <taxon>Pentapetalae</taxon>
        <taxon>rosids</taxon>
        <taxon>fabids</taxon>
        <taxon>Rosales</taxon>
        <taxon>Cannabaceae</taxon>
        <taxon>Cannabis</taxon>
    </lineage>
</organism>
<accession>A0A7J6ELZ1</accession>
<dbReference type="AlphaFoldDB" id="A0A7J6ELZ1"/>
<proteinExistence type="predicted"/>
<evidence type="ECO:0000313" key="3">
    <source>
        <dbReference type="Proteomes" id="UP000525078"/>
    </source>
</evidence>
<sequence>MFQVVTKLKELKSVFKEINKEGFNEIHIAEKQARDGLTEAQKALQTDPLNFELQEMELATRNEYVLKQAAYSSFLHQKAKLNWVQNGDLNTSLFHSSIRQRRMQNNIISIEKADGERVDDPIAVTDVFLQHYTSFLNAKMETRKRGKMRKGGDDDDKKMNEQNMIRNMLNDTMVVIDKSIQKINNKLDGHNEAEWNKVDQMVVSIAVRKLFWENRNHVSDWRSLTKSLCNKYESVLAQRISQKVVPSIEKVRSTSSLLDEIVEQWLLFDIYRRNLEIIFETVGEIQHIITNVFPMSLYKMSKIIFCKVVWKEFHVQIDHLLTRKIDEGAFRNVDDNLCFDDGTIKLNNFYHEMKHIQEYVYPQLPRTFAILTEKNIVHYNI</sequence>
<evidence type="ECO:0000313" key="2">
    <source>
        <dbReference type="EMBL" id="KAF4369684.1"/>
    </source>
</evidence>
<dbReference type="EMBL" id="JAATIQ010000367">
    <property type="protein sequence ID" value="KAF4359414.1"/>
    <property type="molecule type" value="Genomic_DNA"/>
</dbReference>
<keyword evidence="4" id="KW-1185">Reference proteome</keyword>
<dbReference type="Proteomes" id="UP000583929">
    <property type="component" value="Unassembled WGS sequence"/>
</dbReference>
<dbReference type="Proteomes" id="UP000525078">
    <property type="component" value="Unassembled WGS sequence"/>
</dbReference>
<comment type="caution">
    <text evidence="1">The sequence shown here is derived from an EMBL/GenBank/DDBJ whole genome shotgun (WGS) entry which is preliminary data.</text>
</comment>
<evidence type="ECO:0000313" key="1">
    <source>
        <dbReference type="EMBL" id="KAF4359414.1"/>
    </source>
</evidence>
<reference evidence="3 4" key="1">
    <citation type="journal article" date="2020" name="bioRxiv">
        <title>Sequence and annotation of 42 cannabis genomes reveals extensive copy number variation in cannabinoid synthesis and pathogen resistance genes.</title>
        <authorList>
            <person name="Mckernan K.J."/>
            <person name="Helbert Y."/>
            <person name="Kane L.T."/>
            <person name="Ebling H."/>
            <person name="Zhang L."/>
            <person name="Liu B."/>
            <person name="Eaton Z."/>
            <person name="Mclaughlin S."/>
            <person name="Kingan S."/>
            <person name="Baybayan P."/>
            <person name="Concepcion G."/>
            <person name="Jordan M."/>
            <person name="Riva A."/>
            <person name="Barbazuk W."/>
            <person name="Harkins T."/>
        </authorList>
    </citation>
    <scope>NUCLEOTIDE SEQUENCE [LARGE SCALE GENOMIC DNA]</scope>
    <source>
        <strain evidence="3 4">cv. Jamaican Lion 4</strain>
        <strain evidence="1">Father</strain>
        <strain evidence="2">Mother</strain>
        <tissue evidence="1">Leaf</tissue>
    </source>
</reference>
<protein>
    <submittedName>
        <fullName evidence="1">Uncharacterized protein</fullName>
    </submittedName>
</protein>
<gene>
    <name evidence="2" type="ORF">F8388_015771</name>
    <name evidence="1" type="ORF">G4B88_008429</name>
</gene>